<evidence type="ECO:0000256" key="2">
    <source>
        <dbReference type="ARBA" id="ARBA00008072"/>
    </source>
</evidence>
<dbReference type="SUPFAM" id="SSF50129">
    <property type="entry name" value="GroES-like"/>
    <property type="match status" value="1"/>
</dbReference>
<comment type="similarity">
    <text evidence="2">Belongs to the zinc-containing alcohol dehydrogenase family.</text>
</comment>
<evidence type="ECO:0000313" key="8">
    <source>
        <dbReference type="EMBL" id="KAH6886917.1"/>
    </source>
</evidence>
<evidence type="ECO:0000256" key="1">
    <source>
        <dbReference type="ARBA" id="ARBA00001947"/>
    </source>
</evidence>
<dbReference type="GO" id="GO:0016491">
    <property type="term" value="F:oxidoreductase activity"/>
    <property type="evidence" value="ECO:0007669"/>
    <property type="project" value="UniProtKB-KW"/>
</dbReference>
<sequence>MTSQVPPQHRALFLSELGQPLAVEVRQTPKPGPGSALIRIISASVRSNASHVFQSPSGGHPLPIPFVPGLMAIGRVADVGPDAARLIPGQLVFFDPYISGRDNSDAKYICGFMEGFNEESRRLSRGEWRDSTFAEYAKLPLENCHALDEQRLMGEVNNGGLGYTLEDLTHLFSMLIPFGGLADINVKAGDSVIISPATGRYGSAAVHVALAMGARVVAVGRNASVLAQLETVSTRVNTVRMTGDVEADTESLRLAVPGGIDVFWDMSPPGAGTSSHFQSALNVLKHGARVSLMGSVVSGVSFDYMQILMGGLTIKGTWMCTREQTKRLINMVQSGVLLLGSKAGMGPVRTFRLEEWKEALDMAAERTEPGEIVFMP</sequence>
<reference evidence="8 9" key="1">
    <citation type="journal article" date="2021" name="Nat. Commun.">
        <title>Genetic determinants of endophytism in the Arabidopsis root mycobiome.</title>
        <authorList>
            <person name="Mesny F."/>
            <person name="Miyauchi S."/>
            <person name="Thiergart T."/>
            <person name="Pickel B."/>
            <person name="Atanasova L."/>
            <person name="Karlsson M."/>
            <person name="Huettel B."/>
            <person name="Barry K.W."/>
            <person name="Haridas S."/>
            <person name="Chen C."/>
            <person name="Bauer D."/>
            <person name="Andreopoulos W."/>
            <person name="Pangilinan J."/>
            <person name="LaButti K."/>
            <person name="Riley R."/>
            <person name="Lipzen A."/>
            <person name="Clum A."/>
            <person name="Drula E."/>
            <person name="Henrissat B."/>
            <person name="Kohler A."/>
            <person name="Grigoriev I.V."/>
            <person name="Martin F.M."/>
            <person name="Hacquard S."/>
        </authorList>
    </citation>
    <scope>NUCLEOTIDE SEQUENCE [LARGE SCALE GENOMIC DNA]</scope>
    <source>
        <strain evidence="8 9">MPI-CAGE-CH-0241</strain>
    </source>
</reference>
<dbReference type="SUPFAM" id="SSF51735">
    <property type="entry name" value="NAD(P)-binding Rossmann-fold domains"/>
    <property type="match status" value="1"/>
</dbReference>
<dbReference type="PANTHER" id="PTHR43350">
    <property type="entry name" value="NAD-DEPENDENT ALCOHOL DEHYDROGENASE"/>
    <property type="match status" value="1"/>
</dbReference>
<dbReference type="Gene3D" id="3.90.180.10">
    <property type="entry name" value="Medium-chain alcohol dehydrogenases, catalytic domain"/>
    <property type="match status" value="1"/>
</dbReference>
<evidence type="ECO:0008006" key="10">
    <source>
        <dbReference type="Google" id="ProtNLM"/>
    </source>
</evidence>
<dbReference type="AlphaFoldDB" id="A0A9P9AMS1"/>
<keyword evidence="3" id="KW-0479">Metal-binding</keyword>
<evidence type="ECO:0000259" key="6">
    <source>
        <dbReference type="Pfam" id="PF00107"/>
    </source>
</evidence>
<dbReference type="InterPro" id="IPR013149">
    <property type="entry name" value="ADH-like_C"/>
</dbReference>
<dbReference type="Gene3D" id="3.40.50.720">
    <property type="entry name" value="NAD(P)-binding Rossmann-like Domain"/>
    <property type="match status" value="1"/>
</dbReference>
<comment type="caution">
    <text evidence="8">The sequence shown here is derived from an EMBL/GenBank/DDBJ whole genome shotgun (WGS) entry which is preliminary data.</text>
</comment>
<feature type="domain" description="Alcohol dehydrogenase-like N-terminal" evidence="7">
    <location>
        <begin position="32"/>
        <end position="147"/>
    </location>
</feature>
<evidence type="ECO:0000313" key="9">
    <source>
        <dbReference type="Proteomes" id="UP000777438"/>
    </source>
</evidence>
<evidence type="ECO:0000256" key="4">
    <source>
        <dbReference type="ARBA" id="ARBA00022833"/>
    </source>
</evidence>
<dbReference type="InterPro" id="IPR011032">
    <property type="entry name" value="GroES-like_sf"/>
</dbReference>
<keyword evidence="9" id="KW-1185">Reference proteome</keyword>
<proteinExistence type="inferred from homology"/>
<dbReference type="InterPro" id="IPR013154">
    <property type="entry name" value="ADH-like_N"/>
</dbReference>
<evidence type="ECO:0000256" key="5">
    <source>
        <dbReference type="ARBA" id="ARBA00023002"/>
    </source>
</evidence>
<dbReference type="GO" id="GO:0046872">
    <property type="term" value="F:metal ion binding"/>
    <property type="evidence" value="ECO:0007669"/>
    <property type="project" value="UniProtKB-KW"/>
</dbReference>
<dbReference type="Proteomes" id="UP000777438">
    <property type="component" value="Unassembled WGS sequence"/>
</dbReference>
<comment type="cofactor">
    <cofactor evidence="1">
        <name>Zn(2+)</name>
        <dbReference type="ChEBI" id="CHEBI:29105"/>
    </cofactor>
</comment>
<name>A0A9P9AMS1_9HYPO</name>
<dbReference type="InterPro" id="IPR036291">
    <property type="entry name" value="NAD(P)-bd_dom_sf"/>
</dbReference>
<dbReference type="PANTHER" id="PTHR43350:SF17">
    <property type="entry name" value="NAD-DEPENDENT ALCOHOL DEHYDROGENASE"/>
    <property type="match status" value="1"/>
</dbReference>
<dbReference type="Pfam" id="PF08240">
    <property type="entry name" value="ADH_N"/>
    <property type="match status" value="1"/>
</dbReference>
<evidence type="ECO:0000256" key="3">
    <source>
        <dbReference type="ARBA" id="ARBA00022723"/>
    </source>
</evidence>
<evidence type="ECO:0000259" key="7">
    <source>
        <dbReference type="Pfam" id="PF08240"/>
    </source>
</evidence>
<dbReference type="Pfam" id="PF00107">
    <property type="entry name" value="ADH_zinc_N"/>
    <property type="match status" value="1"/>
</dbReference>
<dbReference type="OrthoDB" id="5407715at2759"/>
<gene>
    <name evidence="8" type="ORF">B0T10DRAFT_530259</name>
</gene>
<dbReference type="CDD" id="cd05188">
    <property type="entry name" value="MDR"/>
    <property type="match status" value="1"/>
</dbReference>
<keyword evidence="5" id="KW-0560">Oxidoreductase</keyword>
<feature type="domain" description="Alcohol dehydrogenase-like C-terminal" evidence="6">
    <location>
        <begin position="202"/>
        <end position="333"/>
    </location>
</feature>
<dbReference type="EMBL" id="JAGPYM010000015">
    <property type="protein sequence ID" value="KAH6886917.1"/>
    <property type="molecule type" value="Genomic_DNA"/>
</dbReference>
<accession>A0A9P9AMS1</accession>
<protein>
    <recommendedName>
        <fullName evidence="10">Alcohol dehydrogenase</fullName>
    </recommendedName>
</protein>
<keyword evidence="4" id="KW-0862">Zinc</keyword>
<organism evidence="8 9">
    <name type="scientific">Thelonectria olida</name>
    <dbReference type="NCBI Taxonomy" id="1576542"/>
    <lineage>
        <taxon>Eukaryota</taxon>
        <taxon>Fungi</taxon>
        <taxon>Dikarya</taxon>
        <taxon>Ascomycota</taxon>
        <taxon>Pezizomycotina</taxon>
        <taxon>Sordariomycetes</taxon>
        <taxon>Hypocreomycetidae</taxon>
        <taxon>Hypocreales</taxon>
        <taxon>Nectriaceae</taxon>
        <taxon>Thelonectria</taxon>
    </lineage>
</organism>